<dbReference type="Proteomes" id="UP000233276">
    <property type="component" value="Chromosome"/>
</dbReference>
<dbReference type="Gene3D" id="3.40.50.10490">
    <property type="entry name" value="Glucose-6-phosphate isomerase like protein, domain 1"/>
    <property type="match status" value="1"/>
</dbReference>
<evidence type="ECO:0000313" key="2">
    <source>
        <dbReference type="Proteomes" id="UP000233276"/>
    </source>
</evidence>
<organism evidence="1 2">
    <name type="scientific">Microbacterium hominis</name>
    <dbReference type="NCBI Taxonomy" id="162426"/>
    <lineage>
        <taxon>Bacteria</taxon>
        <taxon>Bacillati</taxon>
        <taxon>Actinomycetota</taxon>
        <taxon>Actinomycetes</taxon>
        <taxon>Micrococcales</taxon>
        <taxon>Microbacteriaceae</taxon>
        <taxon>Microbacterium</taxon>
    </lineage>
</organism>
<dbReference type="GO" id="GO:0097367">
    <property type="term" value="F:carbohydrate derivative binding"/>
    <property type="evidence" value="ECO:0007669"/>
    <property type="project" value="InterPro"/>
</dbReference>
<dbReference type="InterPro" id="IPR050099">
    <property type="entry name" value="SIS_GmhA/DiaA_subfam"/>
</dbReference>
<dbReference type="SUPFAM" id="SSF53697">
    <property type="entry name" value="SIS domain"/>
    <property type="match status" value="1"/>
</dbReference>
<dbReference type="GO" id="GO:1901135">
    <property type="term" value="P:carbohydrate derivative metabolic process"/>
    <property type="evidence" value="ECO:0007669"/>
    <property type="project" value="InterPro"/>
</dbReference>
<dbReference type="CDD" id="cd05006">
    <property type="entry name" value="SIS_GmhA"/>
    <property type="match status" value="1"/>
</dbReference>
<name>A0A134DDQ8_9MICO</name>
<reference evidence="1 2" key="1">
    <citation type="submission" date="2017-12" db="EMBL/GenBank/DDBJ databases">
        <title>Isolation and characterization of estrogens degradatiion strain Microbacterium hominis SJTG1.</title>
        <authorList>
            <person name="Xiong W."/>
            <person name="Yin C."/>
            <person name="Zheng D."/>
            <person name="Liang R."/>
        </authorList>
    </citation>
    <scope>NUCLEOTIDE SEQUENCE [LARGE SCALE GENOMIC DNA]</scope>
    <source>
        <strain evidence="1 2">SJTG1</strain>
    </source>
</reference>
<protein>
    <submittedName>
        <fullName evidence="1">SIS domain-containing protein</fullName>
    </submittedName>
</protein>
<gene>
    <name evidence="1" type="primary">gmhA</name>
    <name evidence="1" type="ORF">CXR34_13850</name>
</gene>
<dbReference type="Pfam" id="PF13580">
    <property type="entry name" value="SIS_2"/>
    <property type="match status" value="1"/>
</dbReference>
<accession>A0A134DDQ8</accession>
<dbReference type="RefSeq" id="WP_060960958.1">
    <property type="nucleotide sequence ID" value="NZ_CP025299.1"/>
</dbReference>
<dbReference type="PANTHER" id="PTHR30390:SF7">
    <property type="entry name" value="PHOSPHOHEPTOSE ISOMERASE"/>
    <property type="match status" value="1"/>
</dbReference>
<sequence>MNIVQENLLENARRMSALAEDERFGASFAAAAETMVTSLRGGGTLFACGNGGSMTNAQHFAEELTGRFRGNRPPLRAMAISDPSHLTCVANDYGYEFVFSKFVEAFARPGDVLLALSTSGKSPNVLRAAEAMKAAGGKVVASSGTAESPIGALADVTIALGASRWADRIQESELVVIHSLMQAIEDGFGYSAE</sequence>
<evidence type="ECO:0000313" key="1">
    <source>
        <dbReference type="EMBL" id="AUG30430.1"/>
    </source>
</evidence>
<dbReference type="PROSITE" id="PS51464">
    <property type="entry name" value="SIS"/>
    <property type="match status" value="1"/>
</dbReference>
<dbReference type="InterPro" id="IPR046348">
    <property type="entry name" value="SIS_dom_sf"/>
</dbReference>
<dbReference type="AlphaFoldDB" id="A0A134DDQ8"/>
<dbReference type="KEGG" id="mhos:CXR34_13850"/>
<dbReference type="InterPro" id="IPR001347">
    <property type="entry name" value="SIS_dom"/>
</dbReference>
<proteinExistence type="predicted"/>
<dbReference type="OrthoDB" id="9810929at2"/>
<dbReference type="PANTHER" id="PTHR30390">
    <property type="entry name" value="SEDOHEPTULOSE 7-PHOSPHATE ISOMERASE / DNAA INITIATOR-ASSOCIATING FACTOR FOR REPLICATION INITIATION"/>
    <property type="match status" value="1"/>
</dbReference>
<dbReference type="InterPro" id="IPR035461">
    <property type="entry name" value="GmhA/DiaA"/>
</dbReference>
<dbReference type="EMBL" id="CP025299">
    <property type="protein sequence ID" value="AUG30430.1"/>
    <property type="molecule type" value="Genomic_DNA"/>
</dbReference>